<reference evidence="3" key="1">
    <citation type="journal article" date="2013" name="Proc. Natl. Acad. Sci. U.S.A.">
        <title>Genome structure and metabolic features in the red seaweed Chondrus crispus shed light on evolution of the Archaeplastida.</title>
        <authorList>
            <person name="Collen J."/>
            <person name="Porcel B."/>
            <person name="Carre W."/>
            <person name="Ball S.G."/>
            <person name="Chaparro C."/>
            <person name="Tonon T."/>
            <person name="Barbeyron T."/>
            <person name="Michel G."/>
            <person name="Noel B."/>
            <person name="Valentin K."/>
            <person name="Elias M."/>
            <person name="Artiguenave F."/>
            <person name="Arun A."/>
            <person name="Aury J.M."/>
            <person name="Barbosa-Neto J.F."/>
            <person name="Bothwell J.H."/>
            <person name="Bouget F.Y."/>
            <person name="Brillet L."/>
            <person name="Cabello-Hurtado F."/>
            <person name="Capella-Gutierrez S."/>
            <person name="Charrier B."/>
            <person name="Cladiere L."/>
            <person name="Cock J.M."/>
            <person name="Coelho S.M."/>
            <person name="Colleoni C."/>
            <person name="Czjzek M."/>
            <person name="Da Silva C."/>
            <person name="Delage L."/>
            <person name="Denoeud F."/>
            <person name="Deschamps P."/>
            <person name="Dittami S.M."/>
            <person name="Gabaldon T."/>
            <person name="Gachon C.M."/>
            <person name="Groisillier A."/>
            <person name="Herve C."/>
            <person name="Jabbari K."/>
            <person name="Katinka M."/>
            <person name="Kloareg B."/>
            <person name="Kowalczyk N."/>
            <person name="Labadie K."/>
            <person name="Leblanc C."/>
            <person name="Lopez P.J."/>
            <person name="McLachlan D.H."/>
            <person name="Meslet-Cladiere L."/>
            <person name="Moustafa A."/>
            <person name="Nehr Z."/>
            <person name="Nyvall Collen P."/>
            <person name="Panaud O."/>
            <person name="Partensky F."/>
            <person name="Poulain J."/>
            <person name="Rensing S.A."/>
            <person name="Rousvoal S."/>
            <person name="Samson G."/>
            <person name="Symeonidi A."/>
            <person name="Weissenbach J."/>
            <person name="Zambounis A."/>
            <person name="Wincker P."/>
            <person name="Boyen C."/>
        </authorList>
    </citation>
    <scope>NUCLEOTIDE SEQUENCE [LARGE SCALE GENOMIC DNA]</scope>
    <source>
        <strain evidence="3">cv. Stackhouse</strain>
    </source>
</reference>
<evidence type="ECO:0000313" key="2">
    <source>
        <dbReference type="EMBL" id="CDF35026.1"/>
    </source>
</evidence>
<dbReference type="EMBL" id="HG001714">
    <property type="protein sequence ID" value="CDF35026.1"/>
    <property type="molecule type" value="Genomic_DNA"/>
</dbReference>
<dbReference type="AlphaFoldDB" id="R7QC98"/>
<feature type="compositionally biased region" description="Basic and acidic residues" evidence="1">
    <location>
        <begin position="35"/>
        <end position="59"/>
    </location>
</feature>
<protein>
    <submittedName>
        <fullName evidence="2">Uncharacterized protein</fullName>
    </submittedName>
</protein>
<evidence type="ECO:0000313" key="3">
    <source>
        <dbReference type="Proteomes" id="UP000012073"/>
    </source>
</evidence>
<dbReference type="Proteomes" id="UP000012073">
    <property type="component" value="Unassembled WGS sequence"/>
</dbReference>
<dbReference type="KEGG" id="ccp:CHC_T00003570001"/>
<name>R7QC98_CHOCR</name>
<feature type="region of interest" description="Disordered" evidence="1">
    <location>
        <begin position="1"/>
        <end position="59"/>
    </location>
</feature>
<accession>R7QC98</accession>
<organism evidence="2 3">
    <name type="scientific">Chondrus crispus</name>
    <name type="common">Carrageen Irish moss</name>
    <name type="synonym">Polymorpha crispa</name>
    <dbReference type="NCBI Taxonomy" id="2769"/>
    <lineage>
        <taxon>Eukaryota</taxon>
        <taxon>Rhodophyta</taxon>
        <taxon>Florideophyceae</taxon>
        <taxon>Rhodymeniophycidae</taxon>
        <taxon>Gigartinales</taxon>
        <taxon>Gigartinaceae</taxon>
        <taxon>Chondrus</taxon>
    </lineage>
</organism>
<keyword evidence="3" id="KW-1185">Reference proteome</keyword>
<evidence type="ECO:0000256" key="1">
    <source>
        <dbReference type="SAM" id="MobiDB-lite"/>
    </source>
</evidence>
<gene>
    <name evidence="2" type="ORF">CHC_T00003570001</name>
</gene>
<sequence length="100" mass="11334">MSLRGRGATTENNGDNSNGKSGGRSALEEDGLLAEIEKDNGVREKEKKGRNRKNENRQKVKVQIEVEESEALHDLALIRGEKRSREPEPVVIERRVKKRK</sequence>
<proteinExistence type="predicted"/>
<feature type="compositionally biased region" description="Low complexity" evidence="1">
    <location>
        <begin position="12"/>
        <end position="25"/>
    </location>
</feature>
<dbReference type="Gramene" id="CDF35026">
    <property type="protein sequence ID" value="CDF35026"/>
    <property type="gene ID" value="CHC_T00003570001"/>
</dbReference>
<dbReference type="RefSeq" id="XP_005714845.1">
    <property type="nucleotide sequence ID" value="XM_005714788.1"/>
</dbReference>
<dbReference type="GeneID" id="17322562"/>